<evidence type="ECO:0000313" key="2">
    <source>
        <dbReference type="Proteomes" id="UP000886845"/>
    </source>
</evidence>
<dbReference type="Pfam" id="PF05635">
    <property type="entry name" value="23S_rRNA_IVP"/>
    <property type="match status" value="1"/>
</dbReference>
<accession>A0A9D1T3R6</accession>
<dbReference type="NCBIfam" id="TIGR02436">
    <property type="entry name" value="four helix bundle protein"/>
    <property type="match status" value="1"/>
</dbReference>
<sequence length="125" mass="14214">MSSFRDLDVWQLGMDLVVEVYKLCKILPPEERFALTDQLRRAVISVPSNVAEGFSRNSPKEFRHFLQIASGSRAEVQTQLLIAERVGLLTREQTKPALLLTERLGKALHALAEYQHNQISPKRSD</sequence>
<dbReference type="EMBL" id="DVOR01000244">
    <property type="protein sequence ID" value="HIV10004.1"/>
    <property type="molecule type" value="Genomic_DNA"/>
</dbReference>
<organism evidence="1 2">
    <name type="scientific">Candidatus Spyradenecus faecavium</name>
    <dbReference type="NCBI Taxonomy" id="2840947"/>
    <lineage>
        <taxon>Bacteria</taxon>
        <taxon>Pseudomonadati</taxon>
        <taxon>Lentisphaerota</taxon>
        <taxon>Lentisphaeria</taxon>
        <taxon>Lentisphaerales</taxon>
        <taxon>Lentisphaeraceae</taxon>
        <taxon>Lentisphaeraceae incertae sedis</taxon>
        <taxon>Candidatus Spyradenecus</taxon>
    </lineage>
</organism>
<protein>
    <submittedName>
        <fullName evidence="1">Four helix bundle protein</fullName>
    </submittedName>
</protein>
<dbReference type="SUPFAM" id="SSF158446">
    <property type="entry name" value="IVS-encoded protein-like"/>
    <property type="match status" value="1"/>
</dbReference>
<dbReference type="InterPro" id="IPR012657">
    <property type="entry name" value="23S_rRNA-intervening_sequence"/>
</dbReference>
<dbReference type="PANTHER" id="PTHR38471:SF2">
    <property type="entry name" value="FOUR HELIX BUNDLE PROTEIN"/>
    <property type="match status" value="1"/>
</dbReference>
<dbReference type="InterPro" id="IPR036583">
    <property type="entry name" value="23S_rRNA_IVS_sf"/>
</dbReference>
<gene>
    <name evidence="1" type="ORF">IAC79_07820</name>
</gene>
<comment type="caution">
    <text evidence="1">The sequence shown here is derived from an EMBL/GenBank/DDBJ whole genome shotgun (WGS) entry which is preliminary data.</text>
</comment>
<dbReference type="AlphaFoldDB" id="A0A9D1T3R6"/>
<evidence type="ECO:0000313" key="1">
    <source>
        <dbReference type="EMBL" id="HIV10004.1"/>
    </source>
</evidence>
<reference evidence="1" key="1">
    <citation type="submission" date="2020-10" db="EMBL/GenBank/DDBJ databases">
        <authorList>
            <person name="Gilroy R."/>
        </authorList>
    </citation>
    <scope>NUCLEOTIDE SEQUENCE</scope>
    <source>
        <strain evidence="1">35461</strain>
    </source>
</reference>
<dbReference type="PANTHER" id="PTHR38471">
    <property type="entry name" value="FOUR HELIX BUNDLE PROTEIN"/>
    <property type="match status" value="1"/>
</dbReference>
<dbReference type="Gene3D" id="1.20.1440.60">
    <property type="entry name" value="23S rRNA-intervening sequence"/>
    <property type="match status" value="1"/>
</dbReference>
<dbReference type="Proteomes" id="UP000886845">
    <property type="component" value="Unassembled WGS sequence"/>
</dbReference>
<reference evidence="1" key="2">
    <citation type="journal article" date="2021" name="PeerJ">
        <title>Extensive microbial diversity within the chicken gut microbiome revealed by metagenomics and culture.</title>
        <authorList>
            <person name="Gilroy R."/>
            <person name="Ravi A."/>
            <person name="Getino M."/>
            <person name="Pursley I."/>
            <person name="Horton D.L."/>
            <person name="Alikhan N.F."/>
            <person name="Baker D."/>
            <person name="Gharbi K."/>
            <person name="Hall N."/>
            <person name="Watson M."/>
            <person name="Adriaenssens E.M."/>
            <person name="Foster-Nyarko E."/>
            <person name="Jarju S."/>
            <person name="Secka A."/>
            <person name="Antonio M."/>
            <person name="Oren A."/>
            <person name="Chaudhuri R.R."/>
            <person name="La Ragione R."/>
            <person name="Hildebrand F."/>
            <person name="Pallen M.J."/>
        </authorList>
    </citation>
    <scope>NUCLEOTIDE SEQUENCE</scope>
    <source>
        <strain evidence="1">35461</strain>
    </source>
</reference>
<proteinExistence type="predicted"/>
<name>A0A9D1T3R6_9BACT</name>
<dbReference type="CDD" id="cd16377">
    <property type="entry name" value="23S_rRNA_IVP_like"/>
    <property type="match status" value="1"/>
</dbReference>